<protein>
    <submittedName>
        <fullName evidence="2">Plastid-lipid-associated protein 2, chloroplastic</fullName>
    </submittedName>
</protein>
<evidence type="ECO:0000313" key="3">
    <source>
        <dbReference type="Proteomes" id="UP001140949"/>
    </source>
</evidence>
<proteinExistence type="predicted"/>
<comment type="caution">
    <text evidence="2">The sequence shown here is derived from an EMBL/GenBank/DDBJ whole genome shotgun (WGS) entry which is preliminary data.</text>
</comment>
<reference evidence="2" key="1">
    <citation type="journal article" date="2023" name="GigaByte">
        <title>Genome assembly of the bearded iris, Iris pallida Lam.</title>
        <authorList>
            <person name="Bruccoleri R.E."/>
            <person name="Oakeley E.J."/>
            <person name="Faust A.M.E."/>
            <person name="Altorfer M."/>
            <person name="Dessus-Babus S."/>
            <person name="Burckhardt D."/>
            <person name="Oertli M."/>
            <person name="Naumann U."/>
            <person name="Petersen F."/>
            <person name="Wong J."/>
        </authorList>
    </citation>
    <scope>NUCLEOTIDE SEQUENCE</scope>
    <source>
        <strain evidence="2">GSM-AAB239-AS_SAM_17_03QT</strain>
    </source>
</reference>
<reference evidence="2" key="2">
    <citation type="submission" date="2023-04" db="EMBL/GenBank/DDBJ databases">
        <authorList>
            <person name="Bruccoleri R.E."/>
            <person name="Oakeley E.J."/>
            <person name="Faust A.-M."/>
            <person name="Dessus-Babus S."/>
            <person name="Altorfer M."/>
            <person name="Burckhardt D."/>
            <person name="Oertli M."/>
            <person name="Naumann U."/>
            <person name="Petersen F."/>
            <person name="Wong J."/>
        </authorList>
    </citation>
    <scope>NUCLEOTIDE SEQUENCE</scope>
    <source>
        <strain evidence="2">GSM-AAB239-AS_SAM_17_03QT</strain>
        <tissue evidence="2">Leaf</tissue>
    </source>
</reference>
<organism evidence="2 3">
    <name type="scientific">Iris pallida</name>
    <name type="common">Sweet iris</name>
    <dbReference type="NCBI Taxonomy" id="29817"/>
    <lineage>
        <taxon>Eukaryota</taxon>
        <taxon>Viridiplantae</taxon>
        <taxon>Streptophyta</taxon>
        <taxon>Embryophyta</taxon>
        <taxon>Tracheophyta</taxon>
        <taxon>Spermatophyta</taxon>
        <taxon>Magnoliopsida</taxon>
        <taxon>Liliopsida</taxon>
        <taxon>Asparagales</taxon>
        <taxon>Iridaceae</taxon>
        <taxon>Iridoideae</taxon>
        <taxon>Irideae</taxon>
        <taxon>Iris</taxon>
    </lineage>
</organism>
<evidence type="ECO:0000256" key="1">
    <source>
        <dbReference type="SAM" id="MobiDB-lite"/>
    </source>
</evidence>
<dbReference type="EMBL" id="JANAVB010001800">
    <property type="protein sequence ID" value="KAJ6852233.1"/>
    <property type="molecule type" value="Genomic_DNA"/>
</dbReference>
<keyword evidence="3" id="KW-1185">Reference proteome</keyword>
<name>A0AAX6IH02_IRIPA</name>
<feature type="region of interest" description="Disordered" evidence="1">
    <location>
        <begin position="38"/>
        <end position="63"/>
    </location>
</feature>
<dbReference type="Proteomes" id="UP001140949">
    <property type="component" value="Unassembled WGS sequence"/>
</dbReference>
<dbReference type="AlphaFoldDB" id="A0AAX6IH02"/>
<sequence>MAVAASCNFTIKTPQNYRSTSTMANSPDLRQLPMAIRKERSSGAPPEGAAALTLPRSRGWQRR</sequence>
<accession>A0AAX6IH02</accession>
<gene>
    <name evidence="2" type="ORF">M6B38_254670</name>
</gene>
<evidence type="ECO:0000313" key="2">
    <source>
        <dbReference type="EMBL" id="KAJ6852233.1"/>
    </source>
</evidence>